<proteinExistence type="predicted"/>
<feature type="transmembrane region" description="Helical" evidence="1">
    <location>
        <begin position="176"/>
        <end position="201"/>
    </location>
</feature>
<feature type="transmembrane region" description="Helical" evidence="1">
    <location>
        <begin position="293"/>
        <end position="320"/>
    </location>
</feature>
<evidence type="ECO:0000256" key="1">
    <source>
        <dbReference type="SAM" id="Phobius"/>
    </source>
</evidence>
<feature type="transmembrane region" description="Helical" evidence="1">
    <location>
        <begin position="6"/>
        <end position="25"/>
    </location>
</feature>
<feature type="transmembrane region" description="Helical" evidence="1">
    <location>
        <begin position="213"/>
        <end position="233"/>
    </location>
</feature>
<dbReference type="InterPro" id="IPR049458">
    <property type="entry name" value="EpsG-like"/>
</dbReference>
<keyword evidence="1" id="KW-1133">Transmembrane helix</keyword>
<keyword evidence="1" id="KW-0812">Transmembrane</keyword>
<organism evidence="2 3">
    <name type="scientific">Ruminococcus difficilis</name>
    <dbReference type="NCBI Taxonomy" id="2763069"/>
    <lineage>
        <taxon>Bacteria</taxon>
        <taxon>Bacillati</taxon>
        <taxon>Bacillota</taxon>
        <taxon>Clostridia</taxon>
        <taxon>Eubacteriales</taxon>
        <taxon>Oscillospiraceae</taxon>
        <taxon>Ruminococcus</taxon>
    </lineage>
</organism>
<evidence type="ECO:0000313" key="3">
    <source>
        <dbReference type="Proteomes" id="UP000633365"/>
    </source>
</evidence>
<name>A0A934TYH4_9FIRM</name>
<comment type="caution">
    <text evidence="2">The sequence shown here is derived from an EMBL/GenBank/DDBJ whole genome shotgun (WGS) entry which is preliminary data.</text>
</comment>
<dbReference type="Pfam" id="PF14897">
    <property type="entry name" value="EpsG"/>
    <property type="match status" value="1"/>
</dbReference>
<sequence>MTGYLFVILWVGLCAFLSKYVFVKRKELVCGVEEERYSWLTAFIVFLPLIIVAGSRGRVFDTTAYIRWFTKTLPNSFSEAFSILGTDEKDKGFYIFSTLIKSIFGDDFHVYLMIISAIQGLIILSIYRKYSINYVLSVFLFVASVDYIGWMFNGTRQFLAVTIVFAATPLILKKKYFPLLCIILLAFTMHRSALIMIPIILICQGKAFNKRTIIFIVAILLAVAFLGSFTNLLDNILSDTDYSDYSDESQYGGSTNFIKAIVFSIPFIIAVIGRKKMREEDNPIINFSANMSIITSGLYVLAAVLPAGVLFGRLPIYASIYNYILLPWEVEKVFSEKTKPIVYSALIIGYLAYYYYQTNIKVSILF</sequence>
<dbReference type="EMBL" id="JAEQMG010000040">
    <property type="protein sequence ID" value="MBK6087596.1"/>
    <property type="molecule type" value="Genomic_DNA"/>
</dbReference>
<keyword evidence="1" id="KW-0472">Membrane</keyword>
<dbReference type="Proteomes" id="UP000633365">
    <property type="component" value="Unassembled WGS sequence"/>
</dbReference>
<dbReference type="AlphaFoldDB" id="A0A934TYH4"/>
<feature type="transmembrane region" description="Helical" evidence="1">
    <location>
        <begin position="134"/>
        <end position="152"/>
    </location>
</feature>
<dbReference type="RefSeq" id="WP_201426901.1">
    <property type="nucleotide sequence ID" value="NZ_JAEQMG010000040.1"/>
</dbReference>
<feature type="transmembrane region" description="Helical" evidence="1">
    <location>
        <begin position="37"/>
        <end position="55"/>
    </location>
</feature>
<feature type="transmembrane region" description="Helical" evidence="1">
    <location>
        <begin position="253"/>
        <end position="272"/>
    </location>
</feature>
<protein>
    <submittedName>
        <fullName evidence="2">EpsG family protein</fullName>
    </submittedName>
</protein>
<gene>
    <name evidence="2" type="ORF">JKK62_02845</name>
</gene>
<accession>A0A934TYH4</accession>
<feature type="transmembrane region" description="Helical" evidence="1">
    <location>
        <begin position="340"/>
        <end position="356"/>
    </location>
</feature>
<evidence type="ECO:0000313" key="2">
    <source>
        <dbReference type="EMBL" id="MBK6087596.1"/>
    </source>
</evidence>
<keyword evidence="3" id="KW-1185">Reference proteome</keyword>
<reference evidence="2" key="1">
    <citation type="submission" date="2021-01" db="EMBL/GenBank/DDBJ databases">
        <title>Genome public.</title>
        <authorList>
            <person name="Liu C."/>
            <person name="Sun Q."/>
        </authorList>
    </citation>
    <scope>NUCLEOTIDE SEQUENCE</scope>
    <source>
        <strain evidence="2">M6</strain>
    </source>
</reference>
<feature type="transmembrane region" description="Helical" evidence="1">
    <location>
        <begin position="108"/>
        <end position="127"/>
    </location>
</feature>